<dbReference type="PROSITE" id="PS51164">
    <property type="entry name" value="CBM1_2"/>
    <property type="match status" value="1"/>
</dbReference>
<name>A0AAE0HSY1_9PEZI</name>
<gene>
    <name evidence="3" type="ORF">B0H66DRAFT_570386</name>
</gene>
<dbReference type="GO" id="GO:0005576">
    <property type="term" value="C:extracellular region"/>
    <property type="evidence" value="ECO:0007669"/>
    <property type="project" value="InterPro"/>
</dbReference>
<dbReference type="InterPro" id="IPR035971">
    <property type="entry name" value="CBD_sf"/>
</dbReference>
<sequence length="300" mass="33123">MGAESSKGNKAFVNILPVSRHELGPMWTNNKMPGPCYKWAVNDKWNVSDFRMYNVTYPDDCRGEPFVICYHIHSNRSLDTVAKEIGRIPAPMRQAASVFMTYSDMLGENPSYDRTNYLVAAVYQDGAIFGRSNGYFPAALVHEVTHLIDGTLASPDAVHPAPGNTQFSSTQKWRDPVNNDGYAISEYGASAGYQEDFADVGRAVLLDTIYPGGLKNLSDNNANLTLITKQLKAFKDQAGTYYRKGGSCNDSLRFRYPTLMDIPKQPEQPAPGLPQYSQCGGKDWTGPTKCATGLVCVYVK</sequence>
<evidence type="ECO:0000313" key="4">
    <source>
        <dbReference type="Proteomes" id="UP001283341"/>
    </source>
</evidence>
<comment type="caution">
    <text evidence="3">The sequence shown here is derived from an EMBL/GenBank/DDBJ whole genome shotgun (WGS) entry which is preliminary data.</text>
</comment>
<evidence type="ECO:0000259" key="2">
    <source>
        <dbReference type="PROSITE" id="PS51164"/>
    </source>
</evidence>
<organism evidence="3 4">
    <name type="scientific">Apodospora peruviana</name>
    <dbReference type="NCBI Taxonomy" id="516989"/>
    <lineage>
        <taxon>Eukaryota</taxon>
        <taxon>Fungi</taxon>
        <taxon>Dikarya</taxon>
        <taxon>Ascomycota</taxon>
        <taxon>Pezizomycotina</taxon>
        <taxon>Sordariomycetes</taxon>
        <taxon>Sordariomycetidae</taxon>
        <taxon>Sordariales</taxon>
        <taxon>Lasiosphaeriaceae</taxon>
        <taxon>Apodospora</taxon>
    </lineage>
</organism>
<dbReference type="Pfam" id="PF00734">
    <property type="entry name" value="CBM_1"/>
    <property type="match status" value="1"/>
</dbReference>
<dbReference type="EMBL" id="JAUEDM010000009">
    <property type="protein sequence ID" value="KAK3312292.1"/>
    <property type="molecule type" value="Genomic_DNA"/>
</dbReference>
<keyword evidence="1" id="KW-0732">Signal</keyword>
<keyword evidence="4" id="KW-1185">Reference proteome</keyword>
<dbReference type="InterPro" id="IPR000254">
    <property type="entry name" value="CBD"/>
</dbReference>
<reference evidence="3" key="2">
    <citation type="submission" date="2023-06" db="EMBL/GenBank/DDBJ databases">
        <authorList>
            <consortium name="Lawrence Berkeley National Laboratory"/>
            <person name="Haridas S."/>
            <person name="Hensen N."/>
            <person name="Bonometti L."/>
            <person name="Westerberg I."/>
            <person name="Brannstrom I.O."/>
            <person name="Guillou S."/>
            <person name="Cros-Aarteil S."/>
            <person name="Calhoun S."/>
            <person name="Kuo A."/>
            <person name="Mondo S."/>
            <person name="Pangilinan J."/>
            <person name="Riley R."/>
            <person name="Labutti K."/>
            <person name="Andreopoulos B."/>
            <person name="Lipzen A."/>
            <person name="Chen C."/>
            <person name="Yanf M."/>
            <person name="Daum C."/>
            <person name="Ng V."/>
            <person name="Clum A."/>
            <person name="Steindorff A."/>
            <person name="Ohm R."/>
            <person name="Martin F."/>
            <person name="Silar P."/>
            <person name="Natvig D."/>
            <person name="Lalanne C."/>
            <person name="Gautier V."/>
            <person name="Ament-Velasquez S.L."/>
            <person name="Kruys A."/>
            <person name="Hutchinson M.I."/>
            <person name="Powell A.J."/>
            <person name="Barry K."/>
            <person name="Miller A.N."/>
            <person name="Grigoriev I.V."/>
            <person name="Debuchy R."/>
            <person name="Gladieux P."/>
            <person name="Thoren M.H."/>
            <person name="Johannesson H."/>
        </authorList>
    </citation>
    <scope>NUCLEOTIDE SEQUENCE</scope>
    <source>
        <strain evidence="3">CBS 118394</strain>
    </source>
</reference>
<dbReference type="AlphaFoldDB" id="A0AAE0HSY1"/>
<dbReference type="SUPFAM" id="SSF57180">
    <property type="entry name" value="Cellulose-binding domain"/>
    <property type="match status" value="1"/>
</dbReference>
<dbReference type="GO" id="GO:0030248">
    <property type="term" value="F:cellulose binding"/>
    <property type="evidence" value="ECO:0007669"/>
    <property type="project" value="InterPro"/>
</dbReference>
<dbReference type="GO" id="GO:0005975">
    <property type="term" value="P:carbohydrate metabolic process"/>
    <property type="evidence" value="ECO:0007669"/>
    <property type="project" value="InterPro"/>
</dbReference>
<protein>
    <recommendedName>
        <fullName evidence="2">CBM1 domain-containing protein</fullName>
    </recommendedName>
</protein>
<accession>A0AAE0HSY1</accession>
<evidence type="ECO:0000256" key="1">
    <source>
        <dbReference type="ARBA" id="ARBA00022729"/>
    </source>
</evidence>
<dbReference type="Proteomes" id="UP001283341">
    <property type="component" value="Unassembled WGS sequence"/>
</dbReference>
<feature type="domain" description="CBM1" evidence="2">
    <location>
        <begin position="271"/>
        <end position="300"/>
    </location>
</feature>
<evidence type="ECO:0000313" key="3">
    <source>
        <dbReference type="EMBL" id="KAK3312292.1"/>
    </source>
</evidence>
<reference evidence="3" key="1">
    <citation type="journal article" date="2023" name="Mol. Phylogenet. Evol.">
        <title>Genome-scale phylogeny and comparative genomics of the fungal order Sordariales.</title>
        <authorList>
            <person name="Hensen N."/>
            <person name="Bonometti L."/>
            <person name="Westerberg I."/>
            <person name="Brannstrom I.O."/>
            <person name="Guillou S."/>
            <person name="Cros-Aarteil S."/>
            <person name="Calhoun S."/>
            <person name="Haridas S."/>
            <person name="Kuo A."/>
            <person name="Mondo S."/>
            <person name="Pangilinan J."/>
            <person name="Riley R."/>
            <person name="LaButti K."/>
            <person name="Andreopoulos B."/>
            <person name="Lipzen A."/>
            <person name="Chen C."/>
            <person name="Yan M."/>
            <person name="Daum C."/>
            <person name="Ng V."/>
            <person name="Clum A."/>
            <person name="Steindorff A."/>
            <person name="Ohm R.A."/>
            <person name="Martin F."/>
            <person name="Silar P."/>
            <person name="Natvig D.O."/>
            <person name="Lalanne C."/>
            <person name="Gautier V."/>
            <person name="Ament-Velasquez S.L."/>
            <person name="Kruys A."/>
            <person name="Hutchinson M.I."/>
            <person name="Powell A.J."/>
            <person name="Barry K."/>
            <person name="Miller A.N."/>
            <person name="Grigoriev I.V."/>
            <person name="Debuchy R."/>
            <person name="Gladieux P."/>
            <person name="Hiltunen Thoren M."/>
            <person name="Johannesson H."/>
        </authorList>
    </citation>
    <scope>NUCLEOTIDE SEQUENCE</scope>
    <source>
        <strain evidence="3">CBS 118394</strain>
    </source>
</reference>
<proteinExistence type="predicted"/>